<protein>
    <recommendedName>
        <fullName evidence="5">HTH tetR-type domain-containing protein</fullName>
    </recommendedName>
</protein>
<accession>A0ABP4F462</accession>
<dbReference type="InterPro" id="IPR001647">
    <property type="entry name" value="HTH_TetR"/>
</dbReference>
<evidence type="ECO:0000259" key="5">
    <source>
        <dbReference type="PROSITE" id="PS50977"/>
    </source>
</evidence>
<dbReference type="InterPro" id="IPR050109">
    <property type="entry name" value="HTH-type_TetR-like_transc_reg"/>
</dbReference>
<keyword evidence="3" id="KW-0804">Transcription</keyword>
<feature type="DNA-binding region" description="H-T-H motif" evidence="4">
    <location>
        <begin position="28"/>
        <end position="47"/>
    </location>
</feature>
<comment type="caution">
    <text evidence="6">The sequence shown here is derived from an EMBL/GenBank/DDBJ whole genome shotgun (WGS) entry which is preliminary data.</text>
</comment>
<reference evidence="7" key="1">
    <citation type="journal article" date="2019" name="Int. J. Syst. Evol. Microbiol.">
        <title>The Global Catalogue of Microorganisms (GCM) 10K type strain sequencing project: providing services to taxonomists for standard genome sequencing and annotation.</title>
        <authorList>
            <consortium name="The Broad Institute Genomics Platform"/>
            <consortium name="The Broad Institute Genome Sequencing Center for Infectious Disease"/>
            <person name="Wu L."/>
            <person name="Ma J."/>
        </authorList>
    </citation>
    <scope>NUCLEOTIDE SEQUENCE [LARGE SCALE GENOMIC DNA]</scope>
    <source>
        <strain evidence="7">JCM 11813</strain>
    </source>
</reference>
<dbReference type="SUPFAM" id="SSF46689">
    <property type="entry name" value="Homeodomain-like"/>
    <property type="match status" value="1"/>
</dbReference>
<dbReference type="Proteomes" id="UP001499979">
    <property type="component" value="Unassembled WGS sequence"/>
</dbReference>
<evidence type="ECO:0000313" key="7">
    <source>
        <dbReference type="Proteomes" id="UP001499979"/>
    </source>
</evidence>
<proteinExistence type="predicted"/>
<sequence>MRHVPAQIAARLPAAAELFADRGLEDTKVEDVATATGVPKATLYYYFAGKEQILRQCPAGWWALR</sequence>
<dbReference type="Pfam" id="PF00440">
    <property type="entry name" value="TetR_N"/>
    <property type="match status" value="1"/>
</dbReference>
<dbReference type="EMBL" id="BAAAJE010000015">
    <property type="protein sequence ID" value="GAA1149221.1"/>
    <property type="molecule type" value="Genomic_DNA"/>
</dbReference>
<feature type="domain" description="HTH tetR-type" evidence="5">
    <location>
        <begin position="5"/>
        <end position="65"/>
    </location>
</feature>
<keyword evidence="2 4" id="KW-0238">DNA-binding</keyword>
<keyword evidence="7" id="KW-1185">Reference proteome</keyword>
<dbReference type="Gene3D" id="1.10.357.10">
    <property type="entry name" value="Tetracycline Repressor, domain 2"/>
    <property type="match status" value="1"/>
</dbReference>
<gene>
    <name evidence="6" type="ORF">GCM10009606_29960</name>
</gene>
<organism evidence="6 7">
    <name type="scientific">Nocardioides aquiterrae</name>
    <dbReference type="NCBI Taxonomy" id="203799"/>
    <lineage>
        <taxon>Bacteria</taxon>
        <taxon>Bacillati</taxon>
        <taxon>Actinomycetota</taxon>
        <taxon>Actinomycetes</taxon>
        <taxon>Propionibacteriales</taxon>
        <taxon>Nocardioidaceae</taxon>
        <taxon>Nocardioides</taxon>
    </lineage>
</organism>
<dbReference type="InterPro" id="IPR009057">
    <property type="entry name" value="Homeodomain-like_sf"/>
</dbReference>
<name>A0ABP4F462_9ACTN</name>
<dbReference type="PROSITE" id="PS50977">
    <property type="entry name" value="HTH_TETR_2"/>
    <property type="match status" value="1"/>
</dbReference>
<evidence type="ECO:0000313" key="6">
    <source>
        <dbReference type="EMBL" id="GAA1149221.1"/>
    </source>
</evidence>
<evidence type="ECO:0000256" key="1">
    <source>
        <dbReference type="ARBA" id="ARBA00023015"/>
    </source>
</evidence>
<dbReference type="PANTHER" id="PTHR30055">
    <property type="entry name" value="HTH-TYPE TRANSCRIPTIONAL REGULATOR RUTR"/>
    <property type="match status" value="1"/>
</dbReference>
<evidence type="ECO:0000256" key="2">
    <source>
        <dbReference type="ARBA" id="ARBA00023125"/>
    </source>
</evidence>
<dbReference type="PRINTS" id="PR00455">
    <property type="entry name" value="HTHTETR"/>
</dbReference>
<evidence type="ECO:0000256" key="3">
    <source>
        <dbReference type="ARBA" id="ARBA00023163"/>
    </source>
</evidence>
<evidence type="ECO:0000256" key="4">
    <source>
        <dbReference type="PROSITE-ProRule" id="PRU00335"/>
    </source>
</evidence>
<keyword evidence="1" id="KW-0805">Transcription regulation</keyword>
<dbReference type="PANTHER" id="PTHR30055:SF234">
    <property type="entry name" value="HTH-TYPE TRANSCRIPTIONAL REGULATOR BETI"/>
    <property type="match status" value="1"/>
</dbReference>